<keyword evidence="10 14" id="KW-0342">GTP-binding</keyword>
<keyword evidence="11 16" id="KW-0472">Membrane</keyword>
<evidence type="ECO:0000256" key="7">
    <source>
        <dbReference type="ARBA" id="ARBA00022989"/>
    </source>
</evidence>
<name>A0A7C4JNV0_STAMA</name>
<dbReference type="NCBIfam" id="TIGR00231">
    <property type="entry name" value="small_GTP"/>
    <property type="match status" value="1"/>
</dbReference>
<keyword evidence="7 16" id="KW-1133">Transmembrane helix</keyword>
<sequence>MKIRVALIGQPNVGKSSLFNVLVRGHVHVSNWPGTTVELHRGIVNYRNYVLEITDTPGVYGLRSVTLEERITCRNVFLHGYDVYVVLVDSTAPERTLNLAVELLELTRKVVVVFTKIDESHRLGIHINYEGLSRELGVPVIPVSVKTEFGIRELFDKIIDVFNTSHSPKKTLNVDYIELNDLINEATKILENYGSDSLGRLSSRGIVIKLFEGEDCVEELLKNRVKPEDWSKLLEIRERAEKLVDEDLLSTMRFYRRGFSLDLAKKYVVRTKVNVDKDTGLLRLFYNPIIGSFLGLTIYLSILTLIFTINTGFPLTTLLQIFGAEHLASIIENLTIVGLIDRFVEASSTLLVNLIGNKLITKFVTEAVIVGLGTILLFTPLILLVSIASAILEDSGLAPRLAIGLHTILSRFGLSGHATLPIILGFGCNVPSILSTRTLVNSYERLRLLITLSFIPCQARLIVFLATASALGSPYGLILVILSYAIALTIFIIINWVLFRISILKGEVYIPDILLEIPPVHKPLAKVVWWNAWSNTKHFLIKAGFIIFTVSVINWFILNYSPSLNLIDNPGASIGASIARYLSPILKPIGIHGDNSWIPALALITGFIAKEIYLVTLLTSTGSTDLSSAFQTIGLGLPEIYALTVIVTLYTPCLATVAIIYNESRSIKLTLATTALTILVAYLTGLITYVILRIII</sequence>
<feature type="binding site" evidence="14">
    <location>
        <begin position="34"/>
        <end position="38"/>
    </location>
    <ligand>
        <name>GTP</name>
        <dbReference type="ChEBI" id="CHEBI:37565"/>
        <label>1</label>
    </ligand>
</feature>
<dbReference type="Pfam" id="PF17910">
    <property type="entry name" value="FeoB_Cyto"/>
    <property type="match status" value="1"/>
</dbReference>
<feature type="transmembrane region" description="Helical" evidence="16">
    <location>
        <begin position="284"/>
        <end position="309"/>
    </location>
</feature>
<feature type="transmembrane region" description="Helical" evidence="16">
    <location>
        <begin position="640"/>
        <end position="661"/>
    </location>
</feature>
<evidence type="ECO:0000256" key="15">
    <source>
        <dbReference type="PIRSR" id="PIRSR603373-2"/>
    </source>
</evidence>
<dbReference type="Pfam" id="PF07670">
    <property type="entry name" value="Gate"/>
    <property type="match status" value="2"/>
</dbReference>
<feature type="transmembrane region" description="Helical" evidence="16">
    <location>
        <begin position="539"/>
        <end position="558"/>
    </location>
</feature>
<comment type="caution">
    <text evidence="18">The sequence shown here is derived from an EMBL/GenBank/DDBJ whole genome shotgun (WGS) entry which is preliminary data.</text>
</comment>
<accession>A0A7C4JNV0</accession>
<feature type="transmembrane region" description="Helical" evidence="16">
    <location>
        <begin position="597"/>
        <end position="619"/>
    </location>
</feature>
<dbReference type="InterPro" id="IPR041069">
    <property type="entry name" value="FeoB_Cyto"/>
</dbReference>
<dbReference type="PROSITE" id="PS51711">
    <property type="entry name" value="G_FEOB"/>
    <property type="match status" value="1"/>
</dbReference>
<dbReference type="GO" id="GO:0005525">
    <property type="term" value="F:GTP binding"/>
    <property type="evidence" value="ECO:0007669"/>
    <property type="project" value="UniProtKB-KW"/>
</dbReference>
<dbReference type="InterPro" id="IPR011640">
    <property type="entry name" value="Fe2_transport_prot_B_C"/>
</dbReference>
<feature type="transmembrane region" description="Helical" evidence="16">
    <location>
        <begin position="367"/>
        <end position="392"/>
    </location>
</feature>
<evidence type="ECO:0000259" key="17">
    <source>
        <dbReference type="PROSITE" id="PS51711"/>
    </source>
</evidence>
<feature type="binding site" evidence="14">
    <location>
        <begin position="9"/>
        <end position="16"/>
    </location>
    <ligand>
        <name>GTP</name>
        <dbReference type="ChEBI" id="CHEBI:37565"/>
        <label>1</label>
    </ligand>
</feature>
<dbReference type="Pfam" id="PF02421">
    <property type="entry name" value="FeoB_N"/>
    <property type="match status" value="1"/>
</dbReference>
<dbReference type="GO" id="GO:0015093">
    <property type="term" value="F:ferrous iron transmembrane transporter activity"/>
    <property type="evidence" value="ECO:0007669"/>
    <property type="project" value="UniProtKB-UniRule"/>
</dbReference>
<evidence type="ECO:0000256" key="16">
    <source>
        <dbReference type="SAM" id="Phobius"/>
    </source>
</evidence>
<dbReference type="InterPro" id="IPR050860">
    <property type="entry name" value="FeoB_GTPase"/>
</dbReference>
<feature type="domain" description="FeoB-type G" evidence="17">
    <location>
        <begin position="2"/>
        <end position="164"/>
    </location>
</feature>
<dbReference type="InterPro" id="IPR030389">
    <property type="entry name" value="G_FEOB_dom"/>
</dbReference>
<keyword evidence="4" id="KW-0410">Iron transport</keyword>
<feature type="transmembrane region" description="Helical" evidence="16">
    <location>
        <begin position="667"/>
        <end position="692"/>
    </location>
</feature>
<dbReference type="InterPro" id="IPR027417">
    <property type="entry name" value="P-loop_NTPase"/>
</dbReference>
<feature type="binding site" evidence="15">
    <location>
        <position position="20"/>
    </location>
    <ligand>
        <name>Mg(2+)</name>
        <dbReference type="ChEBI" id="CHEBI:18420"/>
        <label>2</label>
    </ligand>
</feature>
<dbReference type="Gene3D" id="1.10.287.1770">
    <property type="match status" value="1"/>
</dbReference>
<evidence type="ECO:0000256" key="4">
    <source>
        <dbReference type="ARBA" id="ARBA00022496"/>
    </source>
</evidence>
<dbReference type="AlphaFoldDB" id="A0A7C4JNV0"/>
<evidence type="ECO:0000256" key="3">
    <source>
        <dbReference type="ARBA" id="ARBA00022475"/>
    </source>
</evidence>
<evidence type="ECO:0000256" key="9">
    <source>
        <dbReference type="ARBA" id="ARBA00023065"/>
    </source>
</evidence>
<evidence type="ECO:0000256" key="2">
    <source>
        <dbReference type="ARBA" id="ARBA00022448"/>
    </source>
</evidence>
<dbReference type="PANTHER" id="PTHR43185:SF1">
    <property type="entry name" value="FE(2+) TRANSPORTER FEOB"/>
    <property type="match status" value="1"/>
</dbReference>
<dbReference type="GO" id="GO:0046872">
    <property type="term" value="F:metal ion binding"/>
    <property type="evidence" value="ECO:0007669"/>
    <property type="project" value="UniProtKB-KW"/>
</dbReference>
<evidence type="ECO:0000313" key="18">
    <source>
        <dbReference type="EMBL" id="HGQ74415.1"/>
    </source>
</evidence>
<dbReference type="InterPro" id="IPR005225">
    <property type="entry name" value="Small_GTP-bd"/>
</dbReference>
<protein>
    <recommendedName>
        <fullName evidence="12 13">Ferrous iron transport protein B</fullName>
    </recommendedName>
</protein>
<dbReference type="PRINTS" id="PR00326">
    <property type="entry name" value="GTP1OBG"/>
</dbReference>
<dbReference type="NCBIfam" id="TIGR00437">
    <property type="entry name" value="feoB"/>
    <property type="match status" value="1"/>
</dbReference>
<dbReference type="GO" id="GO:0005886">
    <property type="term" value="C:plasma membrane"/>
    <property type="evidence" value="ECO:0007669"/>
    <property type="project" value="TreeGrafter"/>
</dbReference>
<evidence type="ECO:0000256" key="1">
    <source>
        <dbReference type="ARBA" id="ARBA00004651"/>
    </source>
</evidence>
<keyword evidence="8" id="KW-0408">Iron</keyword>
<keyword evidence="3" id="KW-1003">Cell membrane</keyword>
<dbReference type="InterPro" id="IPR006073">
    <property type="entry name" value="GTP-bd"/>
</dbReference>
<proteinExistence type="predicted"/>
<dbReference type="InterPro" id="IPR003373">
    <property type="entry name" value="Fe2_transport_prot-B"/>
</dbReference>
<evidence type="ECO:0000256" key="8">
    <source>
        <dbReference type="ARBA" id="ARBA00023004"/>
    </source>
</evidence>
<keyword evidence="15" id="KW-0479">Metal-binding</keyword>
<evidence type="ECO:0000256" key="12">
    <source>
        <dbReference type="ARBA" id="ARBA00031200"/>
    </source>
</evidence>
<feature type="transmembrane region" description="Helical" evidence="16">
    <location>
        <begin position="477"/>
        <end position="499"/>
    </location>
</feature>
<keyword evidence="15" id="KW-0460">Magnesium</keyword>
<feature type="transmembrane region" description="Helical" evidence="16">
    <location>
        <begin position="446"/>
        <end position="471"/>
    </location>
</feature>
<keyword evidence="9" id="KW-0406">Ion transport</keyword>
<organism evidence="18">
    <name type="scientific">Staphylothermus marinus</name>
    <dbReference type="NCBI Taxonomy" id="2280"/>
    <lineage>
        <taxon>Archaea</taxon>
        <taxon>Thermoproteota</taxon>
        <taxon>Thermoprotei</taxon>
        <taxon>Desulfurococcales</taxon>
        <taxon>Desulfurococcaceae</taxon>
        <taxon>Staphylothermus</taxon>
    </lineage>
</organism>
<dbReference type="PANTHER" id="PTHR43185">
    <property type="entry name" value="FERROUS IRON TRANSPORT PROTEIN B"/>
    <property type="match status" value="1"/>
</dbReference>
<dbReference type="Gene3D" id="3.40.50.300">
    <property type="entry name" value="P-loop containing nucleotide triphosphate hydrolases"/>
    <property type="match status" value="1"/>
</dbReference>
<dbReference type="SUPFAM" id="SSF52540">
    <property type="entry name" value="P-loop containing nucleoside triphosphate hydrolases"/>
    <property type="match status" value="1"/>
</dbReference>
<evidence type="ECO:0000256" key="10">
    <source>
        <dbReference type="ARBA" id="ARBA00023134"/>
    </source>
</evidence>
<dbReference type="EMBL" id="DTBP01000044">
    <property type="protein sequence ID" value="HGQ74415.1"/>
    <property type="molecule type" value="Genomic_DNA"/>
</dbReference>
<evidence type="ECO:0000256" key="6">
    <source>
        <dbReference type="ARBA" id="ARBA00022741"/>
    </source>
</evidence>
<evidence type="ECO:0000256" key="13">
    <source>
        <dbReference type="NCBIfam" id="TIGR00437"/>
    </source>
</evidence>
<dbReference type="CDD" id="cd01879">
    <property type="entry name" value="FeoB"/>
    <property type="match status" value="1"/>
</dbReference>
<dbReference type="Pfam" id="PF07664">
    <property type="entry name" value="FeoB_C"/>
    <property type="match status" value="1"/>
</dbReference>
<comment type="subcellular location">
    <subcellularLocation>
        <location evidence="1">Cell membrane</location>
        <topology evidence="1">Multi-pass membrane protein</topology>
    </subcellularLocation>
</comment>
<reference evidence="18" key="1">
    <citation type="journal article" date="2020" name="mSystems">
        <title>Genome- and Community-Level Interaction Insights into Carbon Utilization and Element Cycling Functions of Hydrothermarchaeota in Hydrothermal Sediment.</title>
        <authorList>
            <person name="Zhou Z."/>
            <person name="Liu Y."/>
            <person name="Xu W."/>
            <person name="Pan J."/>
            <person name="Luo Z.H."/>
            <person name="Li M."/>
        </authorList>
    </citation>
    <scope>NUCLEOTIDE SEQUENCE [LARGE SCALE GENOMIC DNA]</scope>
    <source>
        <strain evidence="18">SpSt-648</strain>
    </source>
</reference>
<evidence type="ECO:0000256" key="14">
    <source>
        <dbReference type="PIRSR" id="PIRSR603373-1"/>
    </source>
</evidence>
<keyword evidence="6 14" id="KW-0547">Nucleotide-binding</keyword>
<evidence type="ECO:0000256" key="11">
    <source>
        <dbReference type="ARBA" id="ARBA00023136"/>
    </source>
</evidence>
<evidence type="ECO:0000256" key="5">
    <source>
        <dbReference type="ARBA" id="ARBA00022692"/>
    </source>
</evidence>
<dbReference type="InterPro" id="IPR011642">
    <property type="entry name" value="Gate_dom"/>
</dbReference>
<gene>
    <name evidence="18" type="primary">feoB</name>
    <name evidence="18" type="ORF">ENU20_05005</name>
</gene>
<feature type="binding site" evidence="14">
    <location>
        <begin position="55"/>
        <end position="58"/>
    </location>
    <ligand>
        <name>GTP</name>
        <dbReference type="ChEBI" id="CHEBI:37565"/>
        <label>1</label>
    </ligand>
</feature>
<keyword evidence="2" id="KW-0813">Transport</keyword>
<feature type="transmembrane region" description="Helical" evidence="16">
    <location>
        <begin position="412"/>
        <end position="434"/>
    </location>
</feature>
<keyword evidence="5 16" id="KW-0812">Transmembrane</keyword>